<dbReference type="PANTHER" id="PTHR47972">
    <property type="entry name" value="KINESIN-LIKE PROTEIN KLP-3"/>
    <property type="match status" value="1"/>
</dbReference>
<evidence type="ECO:0000256" key="6">
    <source>
        <dbReference type="SAM" id="Coils"/>
    </source>
</evidence>
<feature type="coiled-coil region" evidence="6">
    <location>
        <begin position="362"/>
        <end position="470"/>
    </location>
</feature>
<evidence type="ECO:0000256" key="1">
    <source>
        <dbReference type="ARBA" id="ARBA00022701"/>
    </source>
</evidence>
<dbReference type="SMART" id="SM00129">
    <property type="entry name" value="KISc"/>
    <property type="match status" value="1"/>
</dbReference>
<dbReference type="SUPFAM" id="SSF52540">
    <property type="entry name" value="P-loop containing nucleoside triphosphate hydrolases"/>
    <property type="match status" value="1"/>
</dbReference>
<evidence type="ECO:0000313" key="9">
    <source>
        <dbReference type="Proteomes" id="UP001491310"/>
    </source>
</evidence>
<dbReference type="EMBL" id="JALJOT010000007">
    <property type="protein sequence ID" value="KAK9909075.1"/>
    <property type="molecule type" value="Genomic_DNA"/>
</dbReference>
<evidence type="ECO:0000256" key="4">
    <source>
        <dbReference type="ARBA" id="ARBA00023175"/>
    </source>
</evidence>
<comment type="caution">
    <text evidence="8">The sequence shown here is derived from an EMBL/GenBank/DDBJ whole genome shotgun (WGS) entry which is preliminary data.</text>
</comment>
<feature type="coiled-coil region" evidence="6">
    <location>
        <begin position="197"/>
        <end position="266"/>
    </location>
</feature>
<sequence length="837" mass="90165">MQLKRTKDGATAETRIAELAGLVKLLRRCLTQMSTRTRSFIETCVKFEKEARQQVESLELARDSAAANHKRELAAAQRDAAQVAAQHKSAAASWHTDLDTYKSELSCLKRELERMESERDRAREEARQAVASRVELESMAQGVKRETGQQLRELQVDHGAAMRQLAAMQEASERAQVKLQAEVAAAQEAKQAAVVRASAVEEQMASVQQRLDQALEALEATRSKEQDLVVHHKQLSSDYSAQLARCEAAEAESAALRRDCGAAQELSAALAAECDARSAALEAATQRLQEARAAQASSSQAWDSERASLQGARDAALEREAHLAAEKAQLKSGLGTALEQKALVESQLAATLSEQHTLRSQVEAAEAQGKQGQEQAQQAMAELAEVRVQAQAEAAAHEALMHDASQKAARLARLEGEMEALQDAIGTGSVDQAEMLGRLIRRVANLEAAIAESSSQRRELHNQLVELRGNIRVFCRVKPHPASALALSADGASVRLFAEGKDQGFTFDRVFGPQSTQAQVFQEVSELVQSALDGFKVCLFSYGQTGAGKTHTMQGSKGPDAQGIIPRAILKILDEVERLKEQGWEYELEASYIEVYNETFKDLLADGKGRDAGKITDQNAVKHAVAGGHTQVAGATTVRITTTDAAAALVRKAAQARACEATAMNAVSSRSHSVFMLNITGRHAASATTLRGALNLVDLAGSERLNRSQAEGQRAKEACSINKSLSSLGDVFAALASKSAHVPYRNSKLTHLLQPCLGGSGKTLMFVNVNPEAASLQETLCSLRFAAKVNSCETAARGGAKRHVDKASVDGPSSTTATAQVMFFPLRCHFMSLFSLQ</sequence>
<dbReference type="PANTHER" id="PTHR47972:SF45">
    <property type="entry name" value="PROTEIN CLARET SEGREGATIONAL"/>
    <property type="match status" value="1"/>
</dbReference>
<proteinExistence type="inferred from homology"/>
<keyword evidence="6" id="KW-0175">Coiled coil</keyword>
<dbReference type="PRINTS" id="PR00380">
    <property type="entry name" value="KINESINHEAVY"/>
</dbReference>
<keyword evidence="4 5" id="KW-0505">Motor protein</keyword>
<evidence type="ECO:0000259" key="7">
    <source>
        <dbReference type="PROSITE" id="PS50067"/>
    </source>
</evidence>
<reference evidence="8 9" key="1">
    <citation type="journal article" date="2024" name="Nat. Commun.">
        <title>Phylogenomics reveals the evolutionary origins of lichenization in chlorophyte algae.</title>
        <authorList>
            <person name="Puginier C."/>
            <person name="Libourel C."/>
            <person name="Otte J."/>
            <person name="Skaloud P."/>
            <person name="Haon M."/>
            <person name="Grisel S."/>
            <person name="Petersen M."/>
            <person name="Berrin J.G."/>
            <person name="Delaux P.M."/>
            <person name="Dal Grande F."/>
            <person name="Keller J."/>
        </authorList>
    </citation>
    <scope>NUCLEOTIDE SEQUENCE [LARGE SCALE GENOMIC DNA]</scope>
    <source>
        <strain evidence="8 9">SAG 216-7</strain>
    </source>
</reference>
<gene>
    <name evidence="8" type="ORF">WJX75_006832</name>
</gene>
<comment type="similarity">
    <text evidence="5">Belongs to the TRAFAC class myosin-kinesin ATPase superfamily. Kinesin family.</text>
</comment>
<evidence type="ECO:0000256" key="3">
    <source>
        <dbReference type="ARBA" id="ARBA00022840"/>
    </source>
</evidence>
<dbReference type="InterPro" id="IPR027417">
    <property type="entry name" value="P-loop_NTPase"/>
</dbReference>
<organism evidence="8 9">
    <name type="scientific">Coccomyxa subellipsoidea</name>
    <dbReference type="NCBI Taxonomy" id="248742"/>
    <lineage>
        <taxon>Eukaryota</taxon>
        <taxon>Viridiplantae</taxon>
        <taxon>Chlorophyta</taxon>
        <taxon>core chlorophytes</taxon>
        <taxon>Trebouxiophyceae</taxon>
        <taxon>Trebouxiophyceae incertae sedis</taxon>
        <taxon>Coccomyxaceae</taxon>
        <taxon>Coccomyxa</taxon>
    </lineage>
</organism>
<keyword evidence="1" id="KW-0493">Microtubule</keyword>
<feature type="binding site" evidence="5">
    <location>
        <begin position="543"/>
        <end position="550"/>
    </location>
    <ligand>
        <name>ATP</name>
        <dbReference type="ChEBI" id="CHEBI:30616"/>
    </ligand>
</feature>
<evidence type="ECO:0000313" key="8">
    <source>
        <dbReference type="EMBL" id="KAK9909075.1"/>
    </source>
</evidence>
<evidence type="ECO:0000256" key="5">
    <source>
        <dbReference type="PROSITE-ProRule" id="PRU00283"/>
    </source>
</evidence>
<feature type="coiled-coil region" evidence="6">
    <location>
        <begin position="48"/>
        <end position="139"/>
    </location>
</feature>
<feature type="domain" description="Kinesin motor" evidence="7">
    <location>
        <begin position="470"/>
        <end position="792"/>
    </location>
</feature>
<dbReference type="Pfam" id="PF00225">
    <property type="entry name" value="Kinesin"/>
    <property type="match status" value="1"/>
</dbReference>
<dbReference type="PROSITE" id="PS50067">
    <property type="entry name" value="KINESIN_MOTOR_2"/>
    <property type="match status" value="1"/>
</dbReference>
<protein>
    <recommendedName>
        <fullName evidence="7">Kinesin motor domain-containing protein</fullName>
    </recommendedName>
</protein>
<keyword evidence="2 5" id="KW-0547">Nucleotide-binding</keyword>
<accession>A0ABR2YR48</accession>
<dbReference type="InterPro" id="IPR036961">
    <property type="entry name" value="Kinesin_motor_dom_sf"/>
</dbReference>
<keyword evidence="9" id="KW-1185">Reference proteome</keyword>
<keyword evidence="3 5" id="KW-0067">ATP-binding</keyword>
<dbReference type="InterPro" id="IPR027640">
    <property type="entry name" value="Kinesin-like_fam"/>
</dbReference>
<evidence type="ECO:0000256" key="2">
    <source>
        <dbReference type="ARBA" id="ARBA00022741"/>
    </source>
</evidence>
<dbReference type="Proteomes" id="UP001491310">
    <property type="component" value="Unassembled WGS sequence"/>
</dbReference>
<name>A0ABR2YR48_9CHLO</name>
<dbReference type="Gene3D" id="3.40.850.10">
    <property type="entry name" value="Kinesin motor domain"/>
    <property type="match status" value="1"/>
</dbReference>
<dbReference type="InterPro" id="IPR001752">
    <property type="entry name" value="Kinesin_motor_dom"/>
</dbReference>